<sequence>MRAIMNLDAPLPRTSQPRQGEPPIQNQGPTGLFPDPERTSNMDGPRPSKTLPAPHSTYRLTPTPLLACTPTTTLSILDLATWTHTYTYTQCISAGSVITTSWLPRTCVDRTESYMREPTGTEPTIRSSFIFCSTSFASPTSTTSSTLSSTSRTSSSGSISSSSTHSMVTATQIPIPSLDPKPPRNNLVIALPITFLFLTLAGVILFIILHRRRKRQVNKPPPSQIGPMAQGMPLRPGFHERDGNRTVVSAGTAVAGGVVGSPNAYGERRWTSGGFRDYGSGVPRPPPKMRARDVKYPPSSPYGPI</sequence>
<dbReference type="Proteomes" id="UP000800035">
    <property type="component" value="Unassembled WGS sequence"/>
</dbReference>
<evidence type="ECO:0000256" key="1">
    <source>
        <dbReference type="SAM" id="MobiDB-lite"/>
    </source>
</evidence>
<keyword evidence="4" id="KW-1185">Reference proteome</keyword>
<feature type="transmembrane region" description="Helical" evidence="2">
    <location>
        <begin position="187"/>
        <end position="209"/>
    </location>
</feature>
<protein>
    <recommendedName>
        <fullName evidence="5">Mid2 domain-containing protein</fullName>
    </recommendedName>
</protein>
<dbReference type="OrthoDB" id="10628331at2759"/>
<feature type="compositionally biased region" description="Polar residues" evidence="1">
    <location>
        <begin position="13"/>
        <end position="29"/>
    </location>
</feature>
<evidence type="ECO:0000313" key="3">
    <source>
        <dbReference type="EMBL" id="KAF1959233.1"/>
    </source>
</evidence>
<feature type="region of interest" description="Disordered" evidence="1">
    <location>
        <begin position="270"/>
        <end position="305"/>
    </location>
</feature>
<gene>
    <name evidence="3" type="ORF">CC80DRAFT_533424</name>
</gene>
<evidence type="ECO:0008006" key="5">
    <source>
        <dbReference type="Google" id="ProtNLM"/>
    </source>
</evidence>
<keyword evidence="2" id="KW-1133">Transmembrane helix</keyword>
<organism evidence="3 4">
    <name type="scientific">Byssothecium circinans</name>
    <dbReference type="NCBI Taxonomy" id="147558"/>
    <lineage>
        <taxon>Eukaryota</taxon>
        <taxon>Fungi</taxon>
        <taxon>Dikarya</taxon>
        <taxon>Ascomycota</taxon>
        <taxon>Pezizomycotina</taxon>
        <taxon>Dothideomycetes</taxon>
        <taxon>Pleosporomycetidae</taxon>
        <taxon>Pleosporales</taxon>
        <taxon>Massarineae</taxon>
        <taxon>Massarinaceae</taxon>
        <taxon>Byssothecium</taxon>
    </lineage>
</organism>
<evidence type="ECO:0000313" key="4">
    <source>
        <dbReference type="Proteomes" id="UP000800035"/>
    </source>
</evidence>
<dbReference type="AlphaFoldDB" id="A0A6A5U247"/>
<keyword evidence="2" id="KW-0812">Transmembrane</keyword>
<feature type="region of interest" description="Disordered" evidence="1">
    <location>
        <begin position="138"/>
        <end position="165"/>
    </location>
</feature>
<proteinExistence type="predicted"/>
<evidence type="ECO:0000256" key="2">
    <source>
        <dbReference type="SAM" id="Phobius"/>
    </source>
</evidence>
<name>A0A6A5U247_9PLEO</name>
<reference evidence="3" key="1">
    <citation type="journal article" date="2020" name="Stud. Mycol.">
        <title>101 Dothideomycetes genomes: a test case for predicting lifestyles and emergence of pathogens.</title>
        <authorList>
            <person name="Haridas S."/>
            <person name="Albert R."/>
            <person name="Binder M."/>
            <person name="Bloem J."/>
            <person name="Labutti K."/>
            <person name="Salamov A."/>
            <person name="Andreopoulos B."/>
            <person name="Baker S."/>
            <person name="Barry K."/>
            <person name="Bills G."/>
            <person name="Bluhm B."/>
            <person name="Cannon C."/>
            <person name="Castanera R."/>
            <person name="Culley D."/>
            <person name="Daum C."/>
            <person name="Ezra D."/>
            <person name="Gonzalez J."/>
            <person name="Henrissat B."/>
            <person name="Kuo A."/>
            <person name="Liang C."/>
            <person name="Lipzen A."/>
            <person name="Lutzoni F."/>
            <person name="Magnuson J."/>
            <person name="Mondo S."/>
            <person name="Nolan M."/>
            <person name="Ohm R."/>
            <person name="Pangilinan J."/>
            <person name="Park H.-J."/>
            <person name="Ramirez L."/>
            <person name="Alfaro M."/>
            <person name="Sun H."/>
            <person name="Tritt A."/>
            <person name="Yoshinaga Y."/>
            <person name="Zwiers L.-H."/>
            <person name="Turgeon B."/>
            <person name="Goodwin S."/>
            <person name="Spatafora J."/>
            <person name="Crous P."/>
            <person name="Grigoriev I."/>
        </authorList>
    </citation>
    <scope>NUCLEOTIDE SEQUENCE</scope>
    <source>
        <strain evidence="3">CBS 675.92</strain>
    </source>
</reference>
<dbReference type="EMBL" id="ML976985">
    <property type="protein sequence ID" value="KAF1959233.1"/>
    <property type="molecule type" value="Genomic_DNA"/>
</dbReference>
<accession>A0A6A5U247</accession>
<feature type="region of interest" description="Disordered" evidence="1">
    <location>
        <begin position="1"/>
        <end position="57"/>
    </location>
</feature>
<keyword evidence="2" id="KW-0472">Membrane</keyword>